<dbReference type="AlphaFoldDB" id="A0A9X0QBS8"/>
<reference evidence="1 2" key="1">
    <citation type="submission" date="2020-08" db="EMBL/GenBank/DDBJ databases">
        <title>Genomic Encyclopedia of Type Strains, Phase IV (KMG-V): Genome sequencing to study the core and pangenomes of soil and plant-associated prokaryotes.</title>
        <authorList>
            <person name="Whitman W."/>
        </authorList>
    </citation>
    <scope>NUCLEOTIDE SEQUENCE [LARGE SCALE GENOMIC DNA]</scope>
    <source>
        <strain evidence="1 2">X5P2</strain>
    </source>
</reference>
<name>A0A9X0QBS8_9BACT</name>
<proteinExistence type="predicted"/>
<evidence type="ECO:0000313" key="1">
    <source>
        <dbReference type="EMBL" id="MBB5327616.1"/>
    </source>
</evidence>
<gene>
    <name evidence="1" type="ORF">HDF14_001221</name>
</gene>
<dbReference type="EMBL" id="JACHEB010000002">
    <property type="protein sequence ID" value="MBB5327616.1"/>
    <property type="molecule type" value="Genomic_DNA"/>
</dbReference>
<organism evidence="1 2">
    <name type="scientific">Tunturiibacter gelidiferens</name>
    <dbReference type="NCBI Taxonomy" id="3069689"/>
    <lineage>
        <taxon>Bacteria</taxon>
        <taxon>Pseudomonadati</taxon>
        <taxon>Acidobacteriota</taxon>
        <taxon>Terriglobia</taxon>
        <taxon>Terriglobales</taxon>
        <taxon>Acidobacteriaceae</taxon>
        <taxon>Tunturiibacter</taxon>
    </lineage>
</organism>
<keyword evidence="2" id="KW-1185">Reference proteome</keyword>
<evidence type="ECO:0000313" key="2">
    <source>
        <dbReference type="Proteomes" id="UP000535182"/>
    </source>
</evidence>
<comment type="caution">
    <text evidence="1">The sequence shown here is derived from an EMBL/GenBank/DDBJ whole genome shotgun (WGS) entry which is preliminary data.</text>
</comment>
<accession>A0A9X0QBS8</accession>
<dbReference type="Proteomes" id="UP000535182">
    <property type="component" value="Unassembled WGS sequence"/>
</dbReference>
<sequence>MAIFRLRVMHGTLLSLHDNSKDIGEKILLKEDVLFL</sequence>
<protein>
    <submittedName>
        <fullName evidence="1">Uncharacterized protein</fullName>
    </submittedName>
</protein>